<feature type="compositionally biased region" description="Polar residues" evidence="1">
    <location>
        <begin position="95"/>
        <end position="130"/>
    </location>
</feature>
<sequence length="136" mass="14880">MGMIKRDHELVESGAYPYGFVPEVDAWREVAENRDTGEPVMEDIVSSLLGLSLNSDPSPHGKALAYYSYRGGYRWSKGVIPALKSLLSEGERDTSNSMSNVASPLAAQQQSRSKDLYQSNWYGNSASDNPKNAFGG</sequence>
<dbReference type="AlphaFoldDB" id="A0A1R0H0Q0"/>
<organism evidence="2 3">
    <name type="scientific">Smittium mucronatum</name>
    <dbReference type="NCBI Taxonomy" id="133383"/>
    <lineage>
        <taxon>Eukaryota</taxon>
        <taxon>Fungi</taxon>
        <taxon>Fungi incertae sedis</taxon>
        <taxon>Zoopagomycota</taxon>
        <taxon>Kickxellomycotina</taxon>
        <taxon>Harpellomycetes</taxon>
        <taxon>Harpellales</taxon>
        <taxon>Legeriomycetaceae</taxon>
        <taxon>Smittium</taxon>
    </lineage>
</organism>
<feature type="region of interest" description="Disordered" evidence="1">
    <location>
        <begin position="89"/>
        <end position="136"/>
    </location>
</feature>
<name>A0A1R0H0Q0_9FUNG</name>
<reference evidence="2 3" key="1">
    <citation type="journal article" date="2016" name="Mol. Biol. Evol.">
        <title>Genome-Wide Survey of Gut Fungi (Harpellales) Reveals the First Horizontally Transferred Ubiquitin Gene from a Mosquito Host.</title>
        <authorList>
            <person name="Wang Y."/>
            <person name="White M.M."/>
            <person name="Kvist S."/>
            <person name="Moncalvo J.M."/>
        </authorList>
    </citation>
    <scope>NUCLEOTIDE SEQUENCE [LARGE SCALE GENOMIC DNA]</scope>
    <source>
        <strain evidence="2 3">ALG-7-W6</strain>
    </source>
</reference>
<comment type="caution">
    <text evidence="2">The sequence shown here is derived from an EMBL/GenBank/DDBJ whole genome shotgun (WGS) entry which is preliminary data.</text>
</comment>
<proteinExistence type="predicted"/>
<evidence type="ECO:0000256" key="1">
    <source>
        <dbReference type="SAM" id="MobiDB-lite"/>
    </source>
</evidence>
<dbReference type="EMBL" id="LSSL01001308">
    <property type="protein sequence ID" value="OLY82710.1"/>
    <property type="molecule type" value="Genomic_DNA"/>
</dbReference>
<protein>
    <submittedName>
        <fullName evidence="2">Uncharacterized protein</fullName>
    </submittedName>
</protein>
<evidence type="ECO:0000313" key="3">
    <source>
        <dbReference type="Proteomes" id="UP000187455"/>
    </source>
</evidence>
<accession>A0A1R0H0Q0</accession>
<gene>
    <name evidence="2" type="ORF">AYI68_g3161</name>
</gene>
<keyword evidence="3" id="KW-1185">Reference proteome</keyword>
<evidence type="ECO:0000313" key="2">
    <source>
        <dbReference type="EMBL" id="OLY82710.1"/>
    </source>
</evidence>
<dbReference type="Proteomes" id="UP000187455">
    <property type="component" value="Unassembled WGS sequence"/>
</dbReference>